<feature type="transmembrane region" description="Helical" evidence="7">
    <location>
        <begin position="89"/>
        <end position="108"/>
    </location>
</feature>
<keyword evidence="4 7" id="KW-0812">Transmembrane</keyword>
<evidence type="ECO:0000259" key="8">
    <source>
        <dbReference type="PROSITE" id="PS50928"/>
    </source>
</evidence>
<evidence type="ECO:0000313" key="9">
    <source>
        <dbReference type="EMBL" id="SVB55139.1"/>
    </source>
</evidence>
<dbReference type="Pfam" id="PF00528">
    <property type="entry name" value="BPD_transp_1"/>
    <property type="match status" value="1"/>
</dbReference>
<keyword evidence="2" id="KW-0813">Transport</keyword>
<dbReference type="AlphaFoldDB" id="A0A382EXG9"/>
<dbReference type="EMBL" id="UINC01046742">
    <property type="protein sequence ID" value="SVB55139.1"/>
    <property type="molecule type" value="Genomic_DNA"/>
</dbReference>
<keyword evidence="3" id="KW-1003">Cell membrane</keyword>
<evidence type="ECO:0000256" key="6">
    <source>
        <dbReference type="ARBA" id="ARBA00023136"/>
    </source>
</evidence>
<dbReference type="CDD" id="cd06261">
    <property type="entry name" value="TM_PBP2"/>
    <property type="match status" value="1"/>
</dbReference>
<proteinExistence type="predicted"/>
<evidence type="ECO:0000256" key="5">
    <source>
        <dbReference type="ARBA" id="ARBA00022989"/>
    </source>
</evidence>
<sequence>MTIIVIAWVYPVFFLLVNANKTAAQYAKGDKTEIIFGVAIIKNAIRAWNKGIADGVFNSLIYGFAGSGFAVLFSFLAAFAIVRLKLKHSLLWFLLIYSGTVFPFQMYLLPLFEAYVEIGIYNTKIGLIIFYTAICIPFATFVLRGFFLTVPWELQELAKIEGATNWQILVKIMMPLAKAPLLLVFLIQFTWIWNDLLFGMVLSRSVGVRPVTTALVGMQNLYSQMDGPTILTATLMASVPTLLIFLILQKHFIRGLTLGSMGTGKG</sequence>
<comment type="subcellular location">
    <subcellularLocation>
        <location evidence="1">Cell membrane</location>
        <topology evidence="1">Multi-pass membrane protein</topology>
    </subcellularLocation>
</comment>
<keyword evidence="6 7" id="KW-0472">Membrane</keyword>
<feature type="transmembrane region" description="Helical" evidence="7">
    <location>
        <begin position="128"/>
        <end position="147"/>
    </location>
</feature>
<feature type="transmembrane region" description="Helical" evidence="7">
    <location>
        <begin position="168"/>
        <end position="193"/>
    </location>
</feature>
<dbReference type="Gene3D" id="1.10.3720.10">
    <property type="entry name" value="MetI-like"/>
    <property type="match status" value="1"/>
</dbReference>
<dbReference type="SUPFAM" id="SSF161098">
    <property type="entry name" value="MetI-like"/>
    <property type="match status" value="1"/>
</dbReference>
<dbReference type="PANTHER" id="PTHR43744:SF12">
    <property type="entry name" value="ABC TRANSPORTER PERMEASE PROTEIN MG189-RELATED"/>
    <property type="match status" value="1"/>
</dbReference>
<accession>A0A382EXG9</accession>
<dbReference type="InterPro" id="IPR035906">
    <property type="entry name" value="MetI-like_sf"/>
</dbReference>
<dbReference type="PANTHER" id="PTHR43744">
    <property type="entry name" value="ABC TRANSPORTER PERMEASE PROTEIN MG189-RELATED-RELATED"/>
    <property type="match status" value="1"/>
</dbReference>
<evidence type="ECO:0000256" key="7">
    <source>
        <dbReference type="SAM" id="Phobius"/>
    </source>
</evidence>
<dbReference type="GO" id="GO:0055085">
    <property type="term" value="P:transmembrane transport"/>
    <property type="evidence" value="ECO:0007669"/>
    <property type="project" value="InterPro"/>
</dbReference>
<evidence type="ECO:0000256" key="4">
    <source>
        <dbReference type="ARBA" id="ARBA00022692"/>
    </source>
</evidence>
<name>A0A382EXG9_9ZZZZ</name>
<feature type="transmembrane region" description="Helical" evidence="7">
    <location>
        <begin position="230"/>
        <end position="248"/>
    </location>
</feature>
<evidence type="ECO:0000256" key="2">
    <source>
        <dbReference type="ARBA" id="ARBA00022448"/>
    </source>
</evidence>
<evidence type="ECO:0000256" key="1">
    <source>
        <dbReference type="ARBA" id="ARBA00004651"/>
    </source>
</evidence>
<gene>
    <name evidence="9" type="ORF">METZ01_LOCUS207993</name>
</gene>
<dbReference type="PROSITE" id="PS50928">
    <property type="entry name" value="ABC_TM1"/>
    <property type="match status" value="1"/>
</dbReference>
<organism evidence="9">
    <name type="scientific">marine metagenome</name>
    <dbReference type="NCBI Taxonomy" id="408172"/>
    <lineage>
        <taxon>unclassified sequences</taxon>
        <taxon>metagenomes</taxon>
        <taxon>ecological metagenomes</taxon>
    </lineage>
</organism>
<dbReference type="InterPro" id="IPR000515">
    <property type="entry name" value="MetI-like"/>
</dbReference>
<keyword evidence="5 7" id="KW-1133">Transmembrane helix</keyword>
<protein>
    <recommendedName>
        <fullName evidence="8">ABC transmembrane type-1 domain-containing protein</fullName>
    </recommendedName>
</protein>
<feature type="transmembrane region" description="Helical" evidence="7">
    <location>
        <begin position="60"/>
        <end position="82"/>
    </location>
</feature>
<reference evidence="9" key="1">
    <citation type="submission" date="2018-05" db="EMBL/GenBank/DDBJ databases">
        <authorList>
            <person name="Lanie J.A."/>
            <person name="Ng W.-L."/>
            <person name="Kazmierczak K.M."/>
            <person name="Andrzejewski T.M."/>
            <person name="Davidsen T.M."/>
            <person name="Wayne K.J."/>
            <person name="Tettelin H."/>
            <person name="Glass J.I."/>
            <person name="Rusch D."/>
            <person name="Podicherti R."/>
            <person name="Tsui H.-C.T."/>
            <person name="Winkler M.E."/>
        </authorList>
    </citation>
    <scope>NUCLEOTIDE SEQUENCE</scope>
</reference>
<evidence type="ECO:0000256" key="3">
    <source>
        <dbReference type="ARBA" id="ARBA00022475"/>
    </source>
</evidence>
<feature type="domain" description="ABC transmembrane type-1" evidence="8">
    <location>
        <begin position="56"/>
        <end position="248"/>
    </location>
</feature>
<dbReference type="GO" id="GO:0005886">
    <property type="term" value="C:plasma membrane"/>
    <property type="evidence" value="ECO:0007669"/>
    <property type="project" value="UniProtKB-SubCell"/>
</dbReference>